<comment type="caution">
    <text evidence="1">The sequence shown here is derived from an EMBL/GenBank/DDBJ whole genome shotgun (WGS) entry which is preliminary data.</text>
</comment>
<sequence length="456" mass="52319">MNKEIKHFQQKVEQITIPEQVLEETITNAMKHTPKKAHFPFKKSIASIMSAAILLASLIGSAHFSPVMASMLHQIPIVGSVLSYYDIGLNHIQPTSVGDTVTDNDISITVTDTYADYNRFVIGYTIDLSDKTEQEKAALQNDFCSTFKLTINNQVISNAQEDWHLEGDQLLGLITINEGLPESFTAELVFSEVLWTSGQWKFHLPVEQNNTIAVYQPDQTSENDDYQFTINEIRVTPSTIVVETALTTPLYNETLYDLAINHNDTQLELLEHTETKRLHLAPFDKDRIEATTSFAALEGLDELSIVPIIDQEQQSDLSLTIDLAPDNIIALEKERKAAYTEERIDFDTYVWKELKAEWSNYLEIDPARYQHASLTVFDHDFYSSFYQSLSKKETEYIDPTAFINKANEKEAYIIYKESDGTNHLYHIEENKKWEIVDHTTFNGKTIEELRRSYQHR</sequence>
<evidence type="ECO:0000313" key="2">
    <source>
        <dbReference type="Proteomes" id="UP001277972"/>
    </source>
</evidence>
<accession>A0ACC6M0C4</accession>
<dbReference type="EMBL" id="JAWZSR010000001">
    <property type="protein sequence ID" value="MDX8044391.1"/>
    <property type="molecule type" value="Genomic_DNA"/>
</dbReference>
<protein>
    <submittedName>
        <fullName evidence="1">DUF4179 domain-containing protein</fullName>
    </submittedName>
</protein>
<dbReference type="Proteomes" id="UP001277972">
    <property type="component" value="Unassembled WGS sequence"/>
</dbReference>
<organism evidence="1 2">
    <name type="scientific">Gracilibacillus pellucidus</name>
    <dbReference type="NCBI Taxonomy" id="3095368"/>
    <lineage>
        <taxon>Bacteria</taxon>
        <taxon>Bacillati</taxon>
        <taxon>Bacillota</taxon>
        <taxon>Bacilli</taxon>
        <taxon>Bacillales</taxon>
        <taxon>Bacillaceae</taxon>
        <taxon>Gracilibacillus</taxon>
    </lineage>
</organism>
<proteinExistence type="predicted"/>
<name>A0ACC6M0C4_9BACI</name>
<reference evidence="1" key="1">
    <citation type="submission" date="2023-11" db="EMBL/GenBank/DDBJ databases">
        <title>Gracilibacillus pellucida a moderately halophilic bacterium isolated from saline soil in Xinjiang province.</title>
        <authorList>
            <person name="Zhang Z."/>
            <person name="Tan F."/>
            <person name="Wang Y."/>
            <person name="Xia M."/>
        </authorList>
    </citation>
    <scope>NUCLEOTIDE SEQUENCE</scope>
    <source>
        <strain evidence="1">S3-1-1</strain>
    </source>
</reference>
<gene>
    <name evidence="1" type="ORF">SH601_00190</name>
</gene>
<keyword evidence="2" id="KW-1185">Reference proteome</keyword>
<evidence type="ECO:0000313" key="1">
    <source>
        <dbReference type="EMBL" id="MDX8044391.1"/>
    </source>
</evidence>